<protein>
    <submittedName>
        <fullName evidence="1">Uncharacterized protein</fullName>
    </submittedName>
</protein>
<comment type="caution">
    <text evidence="1">The sequence shown here is derived from an EMBL/GenBank/DDBJ whole genome shotgun (WGS) entry which is preliminary data.</text>
</comment>
<reference evidence="1 2" key="1">
    <citation type="submission" date="2017-10" db="EMBL/GenBank/DDBJ databases">
        <title>Sequencing the genomes of 1000 actinobacteria strains.</title>
        <authorList>
            <person name="Klenk H.-P."/>
        </authorList>
    </citation>
    <scope>NUCLEOTIDE SEQUENCE [LARGE SCALE GENOMIC DNA]</scope>
    <source>
        <strain evidence="1 2">DSM 15597</strain>
    </source>
</reference>
<accession>A0A2A9CP91</accession>
<proteinExistence type="predicted"/>
<evidence type="ECO:0000313" key="1">
    <source>
        <dbReference type="EMBL" id="PFG16277.1"/>
    </source>
</evidence>
<dbReference type="EMBL" id="PDJC01000001">
    <property type="protein sequence ID" value="PFG16277.1"/>
    <property type="molecule type" value="Genomic_DNA"/>
</dbReference>
<organism evidence="1 2">
    <name type="scientific">Propionicimonas paludicola</name>
    <dbReference type="NCBI Taxonomy" id="185243"/>
    <lineage>
        <taxon>Bacteria</taxon>
        <taxon>Bacillati</taxon>
        <taxon>Actinomycetota</taxon>
        <taxon>Actinomycetes</taxon>
        <taxon>Propionibacteriales</taxon>
        <taxon>Nocardioidaceae</taxon>
        <taxon>Propionicimonas</taxon>
    </lineage>
</organism>
<gene>
    <name evidence="1" type="ORF">ATK74_0811</name>
</gene>
<sequence>MTGIQFPDLELQLGPVLRARLASFEPLVVSREFPAPGWAPGQPVEGADSSFRPRFWIVIRDDGGPELMVTAQPRLGFNVIGAAYDETGDLARRLAALLQALPELCLLPIADATVRSPYSLGATDRAEFYLTAELVVVGRPVNL</sequence>
<keyword evidence="2" id="KW-1185">Reference proteome</keyword>
<dbReference type="Proteomes" id="UP000226079">
    <property type="component" value="Unassembled WGS sequence"/>
</dbReference>
<name>A0A2A9CP91_9ACTN</name>
<dbReference type="AlphaFoldDB" id="A0A2A9CP91"/>
<dbReference type="RefSeq" id="WP_098459832.1">
    <property type="nucleotide sequence ID" value="NZ_PDJC01000001.1"/>
</dbReference>
<evidence type="ECO:0000313" key="2">
    <source>
        <dbReference type="Proteomes" id="UP000226079"/>
    </source>
</evidence>